<dbReference type="GO" id="GO:0016747">
    <property type="term" value="F:acyltransferase activity, transferring groups other than amino-acyl groups"/>
    <property type="evidence" value="ECO:0007669"/>
    <property type="project" value="InterPro"/>
</dbReference>
<gene>
    <name evidence="3" type="ORF">PLUA15_90039</name>
</gene>
<feature type="transmembrane region" description="Helical" evidence="1">
    <location>
        <begin position="211"/>
        <end position="228"/>
    </location>
</feature>
<dbReference type="GO" id="GO:0000271">
    <property type="term" value="P:polysaccharide biosynthetic process"/>
    <property type="evidence" value="ECO:0007669"/>
    <property type="project" value="TreeGrafter"/>
</dbReference>
<evidence type="ECO:0000313" key="4">
    <source>
        <dbReference type="Proteomes" id="UP000219564"/>
    </source>
</evidence>
<feature type="transmembrane region" description="Helical" evidence="1">
    <location>
        <begin position="264"/>
        <end position="281"/>
    </location>
</feature>
<dbReference type="EMBL" id="OBKZ01000056">
    <property type="protein sequence ID" value="SOB55278.1"/>
    <property type="molecule type" value="Genomic_DNA"/>
</dbReference>
<keyword evidence="1" id="KW-1133">Transmembrane helix</keyword>
<dbReference type="Proteomes" id="UP000219564">
    <property type="component" value="Unassembled WGS sequence"/>
</dbReference>
<keyword evidence="3" id="KW-0012">Acyltransferase</keyword>
<protein>
    <submittedName>
        <fullName evidence="3">Acyltransferase 3</fullName>
    </submittedName>
</protein>
<comment type="caution">
    <text evidence="3">The sequence shown here is derived from an EMBL/GenBank/DDBJ whole genome shotgun (WGS) entry which is preliminary data.</text>
</comment>
<feature type="transmembrane region" description="Helical" evidence="1">
    <location>
        <begin position="82"/>
        <end position="103"/>
    </location>
</feature>
<feature type="transmembrane region" description="Helical" evidence="1">
    <location>
        <begin position="12"/>
        <end position="29"/>
    </location>
</feature>
<feature type="transmembrane region" description="Helical" evidence="1">
    <location>
        <begin position="124"/>
        <end position="144"/>
    </location>
</feature>
<keyword evidence="3" id="KW-0808">Transferase</keyword>
<dbReference type="GO" id="GO:0016020">
    <property type="term" value="C:membrane"/>
    <property type="evidence" value="ECO:0007669"/>
    <property type="project" value="TreeGrafter"/>
</dbReference>
<dbReference type="InterPro" id="IPR050879">
    <property type="entry name" value="Acyltransferase_3"/>
</dbReference>
<dbReference type="PANTHER" id="PTHR23028:SF53">
    <property type="entry name" value="ACYL_TRANSF_3 DOMAIN-CONTAINING PROTEIN"/>
    <property type="match status" value="1"/>
</dbReference>
<evidence type="ECO:0000256" key="1">
    <source>
        <dbReference type="SAM" id="Phobius"/>
    </source>
</evidence>
<evidence type="ECO:0000313" key="3">
    <source>
        <dbReference type="EMBL" id="SOB55278.1"/>
    </source>
</evidence>
<dbReference type="PANTHER" id="PTHR23028">
    <property type="entry name" value="ACETYLTRANSFERASE"/>
    <property type="match status" value="1"/>
</dbReference>
<accession>A0AAX2HG68</accession>
<sequence length="411" mass="46960">MSLGSNNPLWAVIAYALAITTSALLLRYFPRIRGSLEHVGENRFSSVDGLRGYLAFGVFIHHVAITWVYLHTGEINVPPSNFYTQIGLASVALFFMITGFLFWGRLLKHGRHHDWLAFAVSRVFRLYPLYLPLLALVIFSVLYIQDWELKDSPGEVVRQVLAWLVFDRPDINQYPQTGMLISNVTWTLNYEVFFYMALPLFGAVFLYRKHWIQVVACLIGIYTLYQVIGWEHSLKKHILMSFLGGIAAAYWVRNPERMAWGQTPKAGWIALLALAIELLLFRKSFAIFPLMLLTVFFTIVASGNTLFGALRLRSIRWMGEISYSTYLLHGFVIWLLMQRLPLALPFDTKEPLVFLTLTAFSSCLLIAVSSLTFLLIEKPGINAGKRFLSWLRRKSPDNSRVKPASETHNAD</sequence>
<proteinExistence type="predicted"/>
<dbReference type="Pfam" id="PF01757">
    <property type="entry name" value="Acyl_transf_3"/>
    <property type="match status" value="1"/>
</dbReference>
<reference evidence="3 4" key="1">
    <citation type="submission" date="2017-08" db="EMBL/GenBank/DDBJ databases">
        <authorList>
            <person name="Chaillou S."/>
        </authorList>
    </citation>
    <scope>NUCLEOTIDE SEQUENCE [LARGE SCALE GENOMIC DNA]</scope>
    <source>
        <strain evidence="3 4">MFPA15A1205</strain>
    </source>
</reference>
<dbReference type="InterPro" id="IPR002656">
    <property type="entry name" value="Acyl_transf_3_dom"/>
</dbReference>
<feature type="domain" description="Acyltransferase 3" evidence="2">
    <location>
        <begin position="45"/>
        <end position="364"/>
    </location>
</feature>
<dbReference type="AlphaFoldDB" id="A0AAX2HG68"/>
<feature type="transmembrane region" description="Helical" evidence="1">
    <location>
        <begin position="287"/>
        <end position="309"/>
    </location>
</feature>
<feature type="transmembrane region" description="Helical" evidence="1">
    <location>
        <begin position="321"/>
        <end position="340"/>
    </location>
</feature>
<evidence type="ECO:0000259" key="2">
    <source>
        <dbReference type="Pfam" id="PF01757"/>
    </source>
</evidence>
<name>A0AAX2HG68_9PSED</name>
<keyword evidence="1" id="KW-0472">Membrane</keyword>
<feature type="transmembrane region" description="Helical" evidence="1">
    <location>
        <begin position="188"/>
        <end position="206"/>
    </location>
</feature>
<feature type="transmembrane region" description="Helical" evidence="1">
    <location>
        <begin position="234"/>
        <end position="252"/>
    </location>
</feature>
<feature type="transmembrane region" description="Helical" evidence="1">
    <location>
        <begin position="352"/>
        <end position="376"/>
    </location>
</feature>
<keyword evidence="1" id="KW-0812">Transmembrane</keyword>
<feature type="transmembrane region" description="Helical" evidence="1">
    <location>
        <begin position="50"/>
        <end position="70"/>
    </location>
</feature>
<organism evidence="3 4">
    <name type="scientific">Pseudomonas lundensis</name>
    <dbReference type="NCBI Taxonomy" id="86185"/>
    <lineage>
        <taxon>Bacteria</taxon>
        <taxon>Pseudomonadati</taxon>
        <taxon>Pseudomonadota</taxon>
        <taxon>Gammaproteobacteria</taxon>
        <taxon>Pseudomonadales</taxon>
        <taxon>Pseudomonadaceae</taxon>
        <taxon>Pseudomonas</taxon>
    </lineage>
</organism>